<comment type="caution">
    <text evidence="1">The sequence shown here is derived from an EMBL/GenBank/DDBJ whole genome shotgun (WGS) entry which is preliminary data.</text>
</comment>
<dbReference type="EMBL" id="JBICBT010000689">
    <property type="protein sequence ID" value="KAL3105304.1"/>
    <property type="molecule type" value="Genomic_DNA"/>
</dbReference>
<accession>A0ABD2KR81</accession>
<evidence type="ECO:0000313" key="2">
    <source>
        <dbReference type="Proteomes" id="UP001620626"/>
    </source>
</evidence>
<evidence type="ECO:0000313" key="1">
    <source>
        <dbReference type="EMBL" id="KAL3105304.1"/>
    </source>
</evidence>
<keyword evidence="2" id="KW-1185">Reference proteome</keyword>
<sequence length="167" mass="19875">MNDDKKFMCSSITPSSFWKSVFRLNDWKSRNYRDKELWVINRDERNPKLNKMLTNWLWNDNLPEVEAFFIRANLKYGASRAVKLFTNNTEIPPNDLDMLEMYGDKMVKYEAQHQNLINKLAKIAGFKRLVKNFCIYLNKEKLSDDQKILGTVPVIDYPKMVPWKKLC</sequence>
<reference evidence="1 2" key="1">
    <citation type="submission" date="2024-10" db="EMBL/GenBank/DDBJ databases">
        <authorList>
            <person name="Kim D."/>
        </authorList>
    </citation>
    <scope>NUCLEOTIDE SEQUENCE [LARGE SCALE GENOMIC DNA]</scope>
    <source>
        <strain evidence="1">BH-2024</strain>
    </source>
</reference>
<dbReference type="AlphaFoldDB" id="A0ABD2KR81"/>
<organism evidence="1 2">
    <name type="scientific">Heterodera trifolii</name>
    <dbReference type="NCBI Taxonomy" id="157864"/>
    <lineage>
        <taxon>Eukaryota</taxon>
        <taxon>Metazoa</taxon>
        <taxon>Ecdysozoa</taxon>
        <taxon>Nematoda</taxon>
        <taxon>Chromadorea</taxon>
        <taxon>Rhabditida</taxon>
        <taxon>Tylenchina</taxon>
        <taxon>Tylenchomorpha</taxon>
        <taxon>Tylenchoidea</taxon>
        <taxon>Heteroderidae</taxon>
        <taxon>Heteroderinae</taxon>
        <taxon>Heterodera</taxon>
    </lineage>
</organism>
<protein>
    <submittedName>
        <fullName evidence="1">Uncharacterized protein</fullName>
    </submittedName>
</protein>
<name>A0ABD2KR81_9BILA</name>
<proteinExistence type="predicted"/>
<dbReference type="Proteomes" id="UP001620626">
    <property type="component" value="Unassembled WGS sequence"/>
</dbReference>
<gene>
    <name evidence="1" type="ORF">niasHT_029763</name>
</gene>